<name>A0A1G7MYC2_9SPHI</name>
<organism evidence="2 3">
    <name type="scientific">Mucilaginibacter gossypii</name>
    <dbReference type="NCBI Taxonomy" id="551996"/>
    <lineage>
        <taxon>Bacteria</taxon>
        <taxon>Pseudomonadati</taxon>
        <taxon>Bacteroidota</taxon>
        <taxon>Sphingobacteriia</taxon>
        <taxon>Sphingobacteriales</taxon>
        <taxon>Sphingobacteriaceae</taxon>
        <taxon>Mucilaginibacter</taxon>
    </lineage>
</organism>
<dbReference type="Gene3D" id="3.90.550.10">
    <property type="entry name" value="Spore Coat Polysaccharide Biosynthesis Protein SpsA, Chain A"/>
    <property type="match status" value="1"/>
</dbReference>
<proteinExistence type="predicted"/>
<dbReference type="InterPro" id="IPR029044">
    <property type="entry name" value="Nucleotide-diphossugar_trans"/>
</dbReference>
<dbReference type="InterPro" id="IPR025877">
    <property type="entry name" value="MobA-like_NTP_Trfase"/>
</dbReference>
<keyword evidence="3" id="KW-1185">Reference proteome</keyword>
<keyword evidence="2" id="KW-0808">Transferase</keyword>
<reference evidence="3" key="1">
    <citation type="submission" date="2016-10" db="EMBL/GenBank/DDBJ databases">
        <authorList>
            <person name="Varghese N."/>
            <person name="Submissions S."/>
        </authorList>
    </citation>
    <scope>NUCLEOTIDE SEQUENCE [LARGE SCALE GENOMIC DNA]</scope>
    <source>
        <strain evidence="3">Gh-67</strain>
    </source>
</reference>
<evidence type="ECO:0000259" key="1">
    <source>
        <dbReference type="Pfam" id="PF12804"/>
    </source>
</evidence>
<sequence>MTGIIILAAGASNRFGSPKQNQIYQGKTLLQRAIQTALTCLNCEKVIVVLGANEQLIRPNIDEQAVGVIHNPRWEEGMGSSIKVGVAEILRLEPGITSIILMLCDQPFVDSFLISQLMEKKEVNDCGIIACGYRDVLGAPALFDIKYFPELLGLQGVEGAKKIIEAHTDDVFILPFPLGAIDIDTADDLERLNQVG</sequence>
<protein>
    <submittedName>
        <fullName evidence="2">Molybdenum cofactor cytidylyltransferase</fullName>
    </submittedName>
</protein>
<dbReference type="CDD" id="cd04182">
    <property type="entry name" value="GT_2_like_f"/>
    <property type="match status" value="1"/>
</dbReference>
<dbReference type="AlphaFoldDB" id="A0A1G7MYC2"/>
<evidence type="ECO:0000313" key="2">
    <source>
        <dbReference type="EMBL" id="SDF66835.1"/>
    </source>
</evidence>
<dbReference type="SUPFAM" id="SSF53448">
    <property type="entry name" value="Nucleotide-diphospho-sugar transferases"/>
    <property type="match status" value="1"/>
</dbReference>
<dbReference type="EMBL" id="FNCG01000001">
    <property type="protein sequence ID" value="SDF66835.1"/>
    <property type="molecule type" value="Genomic_DNA"/>
</dbReference>
<dbReference type="PANTHER" id="PTHR43777">
    <property type="entry name" value="MOLYBDENUM COFACTOR CYTIDYLYLTRANSFERASE"/>
    <property type="match status" value="1"/>
</dbReference>
<feature type="domain" description="MobA-like NTP transferase" evidence="1">
    <location>
        <begin position="5"/>
        <end position="169"/>
    </location>
</feature>
<evidence type="ECO:0000313" key="3">
    <source>
        <dbReference type="Proteomes" id="UP000199705"/>
    </source>
</evidence>
<dbReference type="STRING" id="551996.SAMN05192573_10182"/>
<dbReference type="RefSeq" id="WP_091162191.1">
    <property type="nucleotide sequence ID" value="NZ_CP071878.2"/>
</dbReference>
<accession>A0A1G7MYC2</accession>
<dbReference type="PANTHER" id="PTHR43777:SF1">
    <property type="entry name" value="MOLYBDENUM COFACTOR CYTIDYLYLTRANSFERASE"/>
    <property type="match status" value="1"/>
</dbReference>
<gene>
    <name evidence="2" type="ORF">SAMN05192573_10182</name>
</gene>
<keyword evidence="2" id="KW-0548">Nucleotidyltransferase</keyword>
<dbReference type="Proteomes" id="UP000199705">
    <property type="component" value="Unassembled WGS sequence"/>
</dbReference>
<dbReference type="Pfam" id="PF12804">
    <property type="entry name" value="NTP_transf_3"/>
    <property type="match status" value="1"/>
</dbReference>
<dbReference type="GO" id="GO:0016779">
    <property type="term" value="F:nucleotidyltransferase activity"/>
    <property type="evidence" value="ECO:0007669"/>
    <property type="project" value="UniProtKB-KW"/>
</dbReference>